<dbReference type="InterPro" id="IPR000917">
    <property type="entry name" value="Sulfatase_N"/>
</dbReference>
<keyword evidence="3" id="KW-1185">Reference proteome</keyword>
<dbReference type="InterPro" id="IPR017850">
    <property type="entry name" value="Alkaline_phosphatase_core_sf"/>
</dbReference>
<accession>A0A369QMG0</accession>
<dbReference type="Proteomes" id="UP000253919">
    <property type="component" value="Unassembled WGS sequence"/>
</dbReference>
<dbReference type="SUPFAM" id="SSF53649">
    <property type="entry name" value="Alkaline phosphatase-like"/>
    <property type="match status" value="1"/>
</dbReference>
<evidence type="ECO:0000259" key="1">
    <source>
        <dbReference type="Pfam" id="PF00884"/>
    </source>
</evidence>
<organism evidence="2 3">
    <name type="scientific">Adhaeribacter pallidiroseus</name>
    <dbReference type="NCBI Taxonomy" id="2072847"/>
    <lineage>
        <taxon>Bacteria</taxon>
        <taxon>Pseudomonadati</taxon>
        <taxon>Bacteroidota</taxon>
        <taxon>Cytophagia</taxon>
        <taxon>Cytophagales</taxon>
        <taxon>Hymenobacteraceae</taxon>
        <taxon>Adhaeribacter</taxon>
    </lineage>
</organism>
<evidence type="ECO:0000313" key="2">
    <source>
        <dbReference type="EMBL" id="RDC65924.1"/>
    </source>
</evidence>
<sequence length="59" mass="6753">MQKKSDKPFFLYLAYNAPHVPVQPPAEYLKKVKSREKNITDQRAKLVALIEHMDAGIGK</sequence>
<evidence type="ECO:0000313" key="3">
    <source>
        <dbReference type="Proteomes" id="UP000253919"/>
    </source>
</evidence>
<name>A0A369QMG0_9BACT</name>
<proteinExistence type="predicted"/>
<dbReference type="EMBL" id="QASA01000001">
    <property type="protein sequence ID" value="RDC65924.1"/>
    <property type="molecule type" value="Genomic_DNA"/>
</dbReference>
<protein>
    <recommendedName>
        <fullName evidence="1">Sulfatase N-terminal domain-containing protein</fullName>
    </recommendedName>
</protein>
<dbReference type="Pfam" id="PF00884">
    <property type="entry name" value="Sulfatase"/>
    <property type="match status" value="1"/>
</dbReference>
<feature type="domain" description="Sulfatase N-terminal" evidence="1">
    <location>
        <begin position="3"/>
        <end position="59"/>
    </location>
</feature>
<reference evidence="2 3" key="1">
    <citation type="submission" date="2018-04" db="EMBL/GenBank/DDBJ databases">
        <title>Adhaeribacter sp. HMF7616 genome sequencing and assembly.</title>
        <authorList>
            <person name="Kang H."/>
            <person name="Kang J."/>
            <person name="Cha I."/>
            <person name="Kim H."/>
            <person name="Joh K."/>
        </authorList>
    </citation>
    <scope>NUCLEOTIDE SEQUENCE [LARGE SCALE GENOMIC DNA]</scope>
    <source>
        <strain evidence="2 3">HMF7616</strain>
    </source>
</reference>
<comment type="caution">
    <text evidence="2">The sequence shown here is derived from an EMBL/GenBank/DDBJ whole genome shotgun (WGS) entry which is preliminary data.</text>
</comment>
<dbReference type="Gene3D" id="3.40.720.10">
    <property type="entry name" value="Alkaline Phosphatase, subunit A"/>
    <property type="match status" value="1"/>
</dbReference>
<dbReference type="AlphaFoldDB" id="A0A369QMG0"/>
<gene>
    <name evidence="2" type="ORF">AHMF7616_04555</name>
</gene>